<dbReference type="GO" id="GO:0008236">
    <property type="term" value="F:serine-type peptidase activity"/>
    <property type="evidence" value="ECO:0007669"/>
    <property type="project" value="InterPro"/>
</dbReference>
<feature type="signal peptide" evidence="2">
    <location>
        <begin position="1"/>
        <end position="31"/>
    </location>
</feature>
<feature type="chain" id="PRO_5022865640" evidence="2">
    <location>
        <begin position="32"/>
        <end position="343"/>
    </location>
</feature>
<dbReference type="Pfam" id="PF00326">
    <property type="entry name" value="Peptidase_S9"/>
    <property type="match status" value="1"/>
</dbReference>
<evidence type="ECO:0000313" key="5">
    <source>
        <dbReference type="Proteomes" id="UP000321034"/>
    </source>
</evidence>
<gene>
    <name evidence="4" type="ORF">FVP77_15740</name>
</gene>
<dbReference type="InterPro" id="IPR050261">
    <property type="entry name" value="FrsA_esterase"/>
</dbReference>
<keyword evidence="4" id="KW-0378">Hydrolase</keyword>
<dbReference type="SUPFAM" id="SSF53474">
    <property type="entry name" value="alpha/beta-Hydrolases"/>
    <property type="match status" value="1"/>
</dbReference>
<dbReference type="InterPro" id="IPR029058">
    <property type="entry name" value="AB_hydrolase_fold"/>
</dbReference>
<evidence type="ECO:0000259" key="3">
    <source>
        <dbReference type="Pfam" id="PF00326"/>
    </source>
</evidence>
<feature type="domain" description="Peptidase S9 prolyl oligopeptidase catalytic" evidence="3">
    <location>
        <begin position="179"/>
        <end position="323"/>
    </location>
</feature>
<dbReference type="AlphaFoldDB" id="A0A5C8HZD9"/>
<protein>
    <submittedName>
        <fullName evidence="4">Alpha/beta fold hydrolase</fullName>
    </submittedName>
</protein>
<reference evidence="4 5" key="1">
    <citation type="submission" date="2019-08" db="EMBL/GenBank/DDBJ databases">
        <authorList>
            <person name="Dong K."/>
        </authorList>
    </citation>
    <scope>NUCLEOTIDE SEQUENCE [LARGE SCALE GENOMIC DNA]</scope>
    <source>
        <strain evidence="4 5">JCM14558</strain>
    </source>
</reference>
<dbReference type="Gene3D" id="3.40.50.1820">
    <property type="entry name" value="alpha/beta hydrolase"/>
    <property type="match status" value="1"/>
</dbReference>
<dbReference type="GO" id="GO:0006508">
    <property type="term" value="P:proteolysis"/>
    <property type="evidence" value="ECO:0007669"/>
    <property type="project" value="InterPro"/>
</dbReference>
<evidence type="ECO:0000313" key="4">
    <source>
        <dbReference type="EMBL" id="TXK10296.1"/>
    </source>
</evidence>
<dbReference type="Proteomes" id="UP000321034">
    <property type="component" value="Unassembled WGS sequence"/>
</dbReference>
<comment type="similarity">
    <text evidence="1">Belongs to the AB hydrolase superfamily.</text>
</comment>
<dbReference type="InterPro" id="IPR001375">
    <property type="entry name" value="Peptidase_S9_cat"/>
</dbReference>
<organism evidence="4 5">
    <name type="scientific">Microbacterium hatanonis</name>
    <dbReference type="NCBI Taxonomy" id="404366"/>
    <lineage>
        <taxon>Bacteria</taxon>
        <taxon>Bacillati</taxon>
        <taxon>Actinomycetota</taxon>
        <taxon>Actinomycetes</taxon>
        <taxon>Micrococcales</taxon>
        <taxon>Microbacteriaceae</taxon>
        <taxon>Microbacterium</taxon>
    </lineage>
</organism>
<dbReference type="OrthoDB" id="3208682at2"/>
<name>A0A5C8HZD9_9MICO</name>
<keyword evidence="2" id="KW-0732">Signal</keyword>
<dbReference type="PANTHER" id="PTHR22946">
    <property type="entry name" value="DIENELACTONE HYDROLASE DOMAIN-CONTAINING PROTEIN-RELATED"/>
    <property type="match status" value="1"/>
</dbReference>
<dbReference type="EMBL" id="VRSV01000002">
    <property type="protein sequence ID" value="TXK10296.1"/>
    <property type="molecule type" value="Genomic_DNA"/>
</dbReference>
<accession>A0A5C8HZD9</accession>
<sequence>MGENSIHRFAPARTAIALVAAALLALTGCTAAEPEPAPTESTVAPVTDTSTLRTIIESPAEDPQLTLGDAVDPLAGESAVEVFYGSGGITVAGVVRTPTGAAADTPVVVVVHGGVDPEEYEPGTDLVAEQRALLSAGYIVFALDLRGFADSDAANAETSAIVDPGFGWDIVLDWGMALDVVNGLRLARDGQIPLADPERVGLLGHSLGGLLSIDAAVIAPGLSDLVIAMSAPTTDLAEAAPLFADDALLDEVGSPDDNPEYWADISPITFFDRATEPLILIHGEDDDVTLPAWSEETQHEWRKAGGSAETYLVEGAGHDYGDRRPEVAGGVVVAFDAALRPAS</sequence>
<evidence type="ECO:0000256" key="2">
    <source>
        <dbReference type="SAM" id="SignalP"/>
    </source>
</evidence>
<keyword evidence="5" id="KW-1185">Reference proteome</keyword>
<evidence type="ECO:0000256" key="1">
    <source>
        <dbReference type="ARBA" id="ARBA00008645"/>
    </source>
</evidence>
<comment type="caution">
    <text evidence="4">The sequence shown here is derived from an EMBL/GenBank/DDBJ whole genome shotgun (WGS) entry which is preliminary data.</text>
</comment>
<proteinExistence type="inferred from homology"/>